<evidence type="ECO:0000313" key="3">
    <source>
        <dbReference type="EMBL" id="KJL34842.1"/>
    </source>
</evidence>
<evidence type="ECO:0000259" key="1">
    <source>
        <dbReference type="Pfam" id="PF00296"/>
    </source>
</evidence>
<reference evidence="2 6" key="2">
    <citation type="journal article" date="2018" name="Nat. Biotechnol.">
        <title>A standardized bacterial taxonomy based on genome phylogeny substantially revises the tree of life.</title>
        <authorList>
            <person name="Parks D.H."/>
            <person name="Chuvochina M."/>
            <person name="Waite D.W."/>
            <person name="Rinke C."/>
            <person name="Skarshewski A."/>
            <person name="Chaumeil P.A."/>
            <person name="Hugenholtz P."/>
        </authorList>
    </citation>
    <scope>NUCLEOTIDE SEQUENCE [LARGE SCALE GENOMIC DNA]</scope>
    <source>
        <strain evidence="2">UBA9152</strain>
    </source>
</reference>
<name>A0A0F0LPJ9_9MICO</name>
<feature type="domain" description="Luciferase-like" evidence="1">
    <location>
        <begin position="16"/>
        <end position="98"/>
    </location>
</feature>
<accession>A0A0F0LPJ9</accession>
<sequence length="262" mass="27136">MTTRHGDLSLGVAGALGAAHIADIAVRAEAAGFARLWVNDTPGGDALAGLAAAAERTSSIGLATGVVPIDRVPARGLAERATQIAGASGRLTVGIGSGRLREGALAQVAAAIGELREAGVPVLVGALGPRMRRLAVTASDGVLLNWLTPRAAADQTAALHEIAPDARVALYVRWALEPAARARLDDEASRYDQAPGYAENFARLGFRAHDTVLAPDSADAPGRVRAYREALDEVVLRAITPTDAPHEFAALIDRAGRWLADA</sequence>
<reference evidence="4 5" key="1">
    <citation type="submission" date="2015-02" db="EMBL/GenBank/DDBJ databases">
        <title>Draft genome sequences of ten Microbacterium spp. with emphasis on heavy metal contaminated environments.</title>
        <authorList>
            <person name="Corretto E."/>
        </authorList>
    </citation>
    <scope>NUCLEOTIDE SEQUENCE [LARGE SCALE GENOMIC DNA]</scope>
    <source>
        <strain evidence="4 5">DSM 18659</strain>
    </source>
</reference>
<dbReference type="InterPro" id="IPR036661">
    <property type="entry name" value="Luciferase-like_sf"/>
</dbReference>
<dbReference type="AlphaFoldDB" id="A0A0F0LPJ9"/>
<keyword evidence="5" id="KW-1185">Reference proteome</keyword>
<dbReference type="GO" id="GO:0016705">
    <property type="term" value="F:oxidoreductase activity, acting on paired donors, with incorporation or reduction of molecular oxygen"/>
    <property type="evidence" value="ECO:0007669"/>
    <property type="project" value="InterPro"/>
</dbReference>
<evidence type="ECO:0000313" key="4">
    <source>
        <dbReference type="EMBL" id="KJL35073.1"/>
    </source>
</evidence>
<dbReference type="EMBL" id="DMNG01000084">
    <property type="protein sequence ID" value="HAN23930.1"/>
    <property type="molecule type" value="Genomic_DNA"/>
</dbReference>
<dbReference type="SUPFAM" id="SSF51679">
    <property type="entry name" value="Bacterial luciferase-like"/>
    <property type="match status" value="1"/>
</dbReference>
<dbReference type="PATRIC" id="fig|400772.4.peg.2748"/>
<dbReference type="EMBL" id="JYIY01000080">
    <property type="protein sequence ID" value="KJL34842.1"/>
    <property type="molecule type" value="Genomic_DNA"/>
</dbReference>
<dbReference type="RefSeq" id="WP_045248628.1">
    <property type="nucleotide sequence ID" value="NZ_JYIY01000080.1"/>
</dbReference>
<proteinExistence type="predicted"/>
<dbReference type="Proteomes" id="UP000257479">
    <property type="component" value="Unassembled WGS sequence"/>
</dbReference>
<dbReference type="InterPro" id="IPR011251">
    <property type="entry name" value="Luciferase-like_dom"/>
</dbReference>
<dbReference type="Pfam" id="PF00296">
    <property type="entry name" value="Bac_luciferase"/>
    <property type="match status" value="1"/>
</dbReference>
<gene>
    <name evidence="2" type="ORF">DCP95_05075</name>
    <name evidence="3" type="ORF">RR49_02731</name>
    <name evidence="4" type="ORF">RR49_02970</name>
</gene>
<dbReference type="EMBL" id="JYIY01000080">
    <property type="protein sequence ID" value="KJL35073.1"/>
    <property type="molecule type" value="Genomic_DNA"/>
</dbReference>
<dbReference type="Gene3D" id="3.20.20.30">
    <property type="entry name" value="Luciferase-like domain"/>
    <property type="match status" value="2"/>
</dbReference>
<organism evidence="4 5">
    <name type="scientific">Microbacterium ginsengisoli</name>
    <dbReference type="NCBI Taxonomy" id="400772"/>
    <lineage>
        <taxon>Bacteria</taxon>
        <taxon>Bacillati</taxon>
        <taxon>Actinomycetota</taxon>
        <taxon>Actinomycetes</taxon>
        <taxon>Micrococcales</taxon>
        <taxon>Microbacteriaceae</taxon>
        <taxon>Microbacterium</taxon>
    </lineage>
</organism>
<dbReference type="OrthoDB" id="7054907at2"/>
<dbReference type="Proteomes" id="UP000033451">
    <property type="component" value="Unassembled WGS sequence"/>
</dbReference>
<evidence type="ECO:0000313" key="6">
    <source>
        <dbReference type="Proteomes" id="UP000257479"/>
    </source>
</evidence>
<evidence type="ECO:0000313" key="2">
    <source>
        <dbReference type="EMBL" id="HAN23930.1"/>
    </source>
</evidence>
<comment type="caution">
    <text evidence="4">The sequence shown here is derived from an EMBL/GenBank/DDBJ whole genome shotgun (WGS) entry which is preliminary data.</text>
</comment>
<dbReference type="STRING" id="400772.RR49_02731"/>
<protein>
    <submittedName>
        <fullName evidence="2">LLM class flavin-dependent oxidoreductase</fullName>
    </submittedName>
    <submittedName>
        <fullName evidence="4">Methylenetetrahydromethanopterin reductase</fullName>
    </submittedName>
</protein>
<evidence type="ECO:0000313" key="5">
    <source>
        <dbReference type="Proteomes" id="UP000033451"/>
    </source>
</evidence>